<feature type="region of interest" description="Disordered" evidence="1">
    <location>
        <begin position="1"/>
        <end position="48"/>
    </location>
</feature>
<evidence type="ECO:0000313" key="3">
    <source>
        <dbReference type="EMBL" id="MET3597595.1"/>
    </source>
</evidence>
<feature type="compositionally biased region" description="Basic and acidic residues" evidence="1">
    <location>
        <begin position="8"/>
        <end position="38"/>
    </location>
</feature>
<feature type="domain" description="Antitoxin Xre/MbcA/ParS-like middle" evidence="2">
    <location>
        <begin position="111"/>
        <end position="159"/>
    </location>
</feature>
<reference evidence="3 4" key="1">
    <citation type="submission" date="2024-06" db="EMBL/GenBank/DDBJ databases">
        <title>Genomic Encyclopedia of Type Strains, Phase IV (KMG-IV): sequencing the most valuable type-strain genomes for metagenomic binning, comparative biology and taxonomic classification.</title>
        <authorList>
            <person name="Goeker M."/>
        </authorList>
    </citation>
    <scope>NUCLEOTIDE SEQUENCE [LARGE SCALE GENOMIC DNA]</scope>
    <source>
        <strain evidence="3 4">DSM 29846</strain>
    </source>
</reference>
<organism evidence="3 4">
    <name type="scientific">Mesorhizobium shonense</name>
    <dbReference type="NCBI Taxonomy" id="1209948"/>
    <lineage>
        <taxon>Bacteria</taxon>
        <taxon>Pseudomonadati</taxon>
        <taxon>Pseudomonadota</taxon>
        <taxon>Alphaproteobacteria</taxon>
        <taxon>Hyphomicrobiales</taxon>
        <taxon>Phyllobacteriaceae</taxon>
        <taxon>Mesorhizobium</taxon>
    </lineage>
</organism>
<name>A0ABV2I3W5_9HYPH</name>
<comment type="caution">
    <text evidence="3">The sequence shown here is derived from an EMBL/GenBank/DDBJ whole genome shotgun (WGS) entry which is preliminary data.</text>
</comment>
<dbReference type="RefSeq" id="WP_354417995.1">
    <property type="nucleotide sequence ID" value="NZ_JBEPLM010000026.1"/>
</dbReference>
<accession>A0ABV2I3W5</accession>
<gene>
    <name evidence="3" type="ORF">ABID26_007021</name>
</gene>
<dbReference type="EMBL" id="JBEPLM010000026">
    <property type="protein sequence ID" value="MET3597595.1"/>
    <property type="molecule type" value="Genomic_DNA"/>
</dbReference>
<protein>
    <recommendedName>
        <fullName evidence="2">Antitoxin Xre/MbcA/ParS-like middle domain-containing protein</fullName>
    </recommendedName>
</protein>
<evidence type="ECO:0000259" key="2">
    <source>
        <dbReference type="Pfam" id="PF23125"/>
    </source>
</evidence>
<dbReference type="Proteomes" id="UP001549036">
    <property type="component" value="Unassembled WGS sequence"/>
</dbReference>
<sequence>MSGSGDLGEEKRQTELSRSVMREAQRVLAHRDEAKQDENPAVGPSGFPSNDLTALAAEFLGRLKAEAAPRLNAQACEIASPPRPAKRPLALLGMEDCPREGAHITEWAGPVAGSTHLERRFGIPRSTLHWWQRHNDVVALRKGSRKHVFPLAQFIDGRPLPGIRQVLTTISDPRLAWLWLISPSPLLNGHAPIQLLREGMDIDVASAAEALSRDSDYLATGLSPFFS</sequence>
<proteinExistence type="predicted"/>
<keyword evidence="4" id="KW-1185">Reference proteome</keyword>
<dbReference type="Pfam" id="PF23125">
    <property type="entry name" value="Xre-MbcA-ParS_M"/>
    <property type="match status" value="1"/>
</dbReference>
<evidence type="ECO:0000256" key="1">
    <source>
        <dbReference type="SAM" id="MobiDB-lite"/>
    </source>
</evidence>
<evidence type="ECO:0000313" key="4">
    <source>
        <dbReference type="Proteomes" id="UP001549036"/>
    </source>
</evidence>
<dbReference type="InterPro" id="IPR056312">
    <property type="entry name" value="Xre-MbcA-ParS_M"/>
</dbReference>